<name>A0ABW5D2J4_9BACT</name>
<dbReference type="InterPro" id="IPR002347">
    <property type="entry name" value="SDR_fam"/>
</dbReference>
<dbReference type="InterPro" id="IPR020904">
    <property type="entry name" value="Sc_DH/Rdtase_CS"/>
</dbReference>
<accession>A0ABW5D2J4</accession>
<dbReference type="PANTHER" id="PTHR43976">
    <property type="entry name" value="SHORT CHAIN DEHYDROGENASE"/>
    <property type="match status" value="1"/>
</dbReference>
<gene>
    <name evidence="4" type="ORF">ACFSKP_16105</name>
</gene>
<dbReference type="Pfam" id="PF00106">
    <property type="entry name" value="adh_short"/>
    <property type="match status" value="1"/>
</dbReference>
<proteinExistence type="inferred from homology"/>
<dbReference type="PANTHER" id="PTHR43976:SF16">
    <property type="entry name" value="SHORT-CHAIN DEHYDROGENASE_REDUCTASE FAMILY PROTEIN"/>
    <property type="match status" value="1"/>
</dbReference>
<dbReference type="PRINTS" id="PR00081">
    <property type="entry name" value="GDHRDH"/>
</dbReference>
<evidence type="ECO:0000313" key="4">
    <source>
        <dbReference type="EMBL" id="MFD2247790.1"/>
    </source>
</evidence>
<dbReference type="SUPFAM" id="SSF51735">
    <property type="entry name" value="NAD(P)-binding Rossmann-fold domains"/>
    <property type="match status" value="1"/>
</dbReference>
<evidence type="ECO:0000256" key="1">
    <source>
        <dbReference type="ARBA" id="ARBA00006484"/>
    </source>
</evidence>
<evidence type="ECO:0000313" key="5">
    <source>
        <dbReference type="Proteomes" id="UP001597374"/>
    </source>
</evidence>
<comment type="similarity">
    <text evidence="1 3">Belongs to the short-chain dehydrogenases/reductases (SDR) family.</text>
</comment>
<dbReference type="InterPro" id="IPR051911">
    <property type="entry name" value="SDR_oxidoreductase"/>
</dbReference>
<dbReference type="Gene3D" id="3.40.50.720">
    <property type="entry name" value="NAD(P)-binding Rossmann-like Domain"/>
    <property type="match status" value="1"/>
</dbReference>
<dbReference type="NCBIfam" id="NF004824">
    <property type="entry name" value="PRK06180.1"/>
    <property type="match status" value="1"/>
</dbReference>
<dbReference type="InterPro" id="IPR036291">
    <property type="entry name" value="NAD(P)-bd_dom_sf"/>
</dbReference>
<dbReference type="EMBL" id="JBHUIM010000002">
    <property type="protein sequence ID" value="MFD2247790.1"/>
    <property type="molecule type" value="Genomic_DNA"/>
</dbReference>
<evidence type="ECO:0000256" key="2">
    <source>
        <dbReference type="ARBA" id="ARBA00023002"/>
    </source>
</evidence>
<comment type="caution">
    <text evidence="4">The sequence shown here is derived from an EMBL/GenBank/DDBJ whole genome shotgun (WGS) entry which is preliminary data.</text>
</comment>
<evidence type="ECO:0000256" key="3">
    <source>
        <dbReference type="RuleBase" id="RU000363"/>
    </source>
</evidence>
<protein>
    <submittedName>
        <fullName evidence="4">Oxidoreductase</fullName>
    </submittedName>
</protein>
<dbReference type="NCBIfam" id="NF006114">
    <property type="entry name" value="PRK08263.1"/>
    <property type="match status" value="1"/>
</dbReference>
<dbReference type="RefSeq" id="WP_250430934.1">
    <property type="nucleotide sequence ID" value="NZ_JALPRR010000003.1"/>
</dbReference>
<reference evidence="5" key="1">
    <citation type="journal article" date="2019" name="Int. J. Syst. Evol. Microbiol.">
        <title>The Global Catalogue of Microorganisms (GCM) 10K type strain sequencing project: providing services to taxonomists for standard genome sequencing and annotation.</title>
        <authorList>
            <consortium name="The Broad Institute Genomics Platform"/>
            <consortium name="The Broad Institute Genome Sequencing Center for Infectious Disease"/>
            <person name="Wu L."/>
            <person name="Ma J."/>
        </authorList>
    </citation>
    <scope>NUCLEOTIDE SEQUENCE [LARGE SCALE GENOMIC DNA]</scope>
    <source>
        <strain evidence="5">CGMCC 4.1782</strain>
    </source>
</reference>
<organism evidence="4 5">
    <name type="scientific">Pontibacter ruber</name>
    <dbReference type="NCBI Taxonomy" id="1343895"/>
    <lineage>
        <taxon>Bacteria</taxon>
        <taxon>Pseudomonadati</taxon>
        <taxon>Bacteroidota</taxon>
        <taxon>Cytophagia</taxon>
        <taxon>Cytophagales</taxon>
        <taxon>Hymenobacteraceae</taxon>
        <taxon>Pontibacter</taxon>
    </lineage>
</organism>
<dbReference type="PRINTS" id="PR00080">
    <property type="entry name" value="SDRFAMILY"/>
</dbReference>
<dbReference type="CDD" id="cd05374">
    <property type="entry name" value="17beta-HSD-like_SDR_c"/>
    <property type="match status" value="1"/>
</dbReference>
<keyword evidence="5" id="KW-1185">Reference proteome</keyword>
<dbReference type="PROSITE" id="PS00061">
    <property type="entry name" value="ADH_SHORT"/>
    <property type="match status" value="1"/>
</dbReference>
<dbReference type="Proteomes" id="UP001597374">
    <property type="component" value="Unassembled WGS sequence"/>
</dbReference>
<keyword evidence="2" id="KW-0560">Oxidoreductase</keyword>
<sequence length="279" mass="30143">MATEKVWFITGVSGGFGRELAAQAAKAGAKVIGTVRQAGQLEEFNAISPGNTFGYLLDVTNPDGVKATVDAAFKYFGRLDVLVNNAGFGFLGAIEEASIAEVRQVMETNFFGALQVTQAVLPYMRQQGSGRIIQISSVAGIRSTPGFGVYNASKFALEGFSEALAQEVAPFNIQVTIVEPGPFRTRFAGTSIKRASRHMQEYESTSGRFKQAMEERNGYQDGDPEKGAAVIVQVASSDNPPLRLPLGRTAFEAVRLKLQQVAKDLDAWEYLAAHTSFDE</sequence>